<comment type="similarity">
    <text evidence="2">Belongs to the AAA ATPase family.</text>
</comment>
<evidence type="ECO:0000256" key="3">
    <source>
        <dbReference type="ARBA" id="ARBA00022593"/>
    </source>
</evidence>
<keyword evidence="4" id="KW-0547">Nucleotide-binding</keyword>
<dbReference type="GO" id="GO:0005524">
    <property type="term" value="F:ATP binding"/>
    <property type="evidence" value="ECO:0007669"/>
    <property type="project" value="UniProtKB-KW"/>
</dbReference>
<protein>
    <recommendedName>
        <fullName evidence="8">Peroxisomal ATPase PEX6</fullName>
    </recommendedName>
    <alternativeName>
        <fullName evidence="9">Peroxin-6</fullName>
    </alternativeName>
</protein>
<sequence length="1133" mass="122027">MAFLFQRPPVAHVRAPSFHDSDVDAARLPEKLWRTLLLPEQAKATLSIARCTGNKGSGNAGLPSITCHGVLDRTIEKLSIPKGWQAEYPHIFLLGHAGSEDTTPTHSVSVTHPLTLSEVIFSALSNDAYAAASSGSAMLEDWLLDGNMILREGATYSLDAATGSSSSSLSPTGPLSYKLVMAAPVQQGVAQRGHTRLFVSAQPTQDGEVPAEDSIPDMVVDGEEDSEPSGSEKGDFEIGEDFLAGSVLRSLALSSPSASVNGHASNGDLATTNGVEPGNNLHLSSVEWTCRARTLQQPVSPVEDESTVFVRTSELSRIGVLDGDWAVVRSIRNSNNYRLVRVHARDDIATSSGAYISPQLLHNVNPTSAFDRKSDVCLRPRSFGSRRPTIPVAKTVTIARVASAFSTVRAHQPLFLDALQRYFKRSTRLVKQGDIIAVGINTDDLLKQLNALDEDDGHEVVDVVEEFAQNDSGANELVYFLVTNVEHSVVPRLGEMSSPDMYIGATVGELGCWVDTAVTRMVQTGVEHSRVPDMGGYLSLAHRVPPPVDLITNQDTSFGKLLALSSAALNRRAVDYHLQLSILLQGARGVGKATVAGWVAQRLGIHLFEVDCYDLIGDTDAKTEGTLQARFERAADCSPCILLLRHIDAFAQSTQAQEPGKEPAVAEALRDCIANLQPSWNLTGFPVVLVGTTDSHERVPPKVLSCFKHEVVFEAPGETERYDILMSILAESTLAPDVSVKDLAVQTAALVAADLVDLVARAKSAAILRSTSGGNAVYDIFSAGIPLTAADFETALGKARASYSESIGAPKIPSVSWDDVGGLAHVKADILDTIQLPLEHPELFADGLKQRSGVLLYGPPGTGKTLIAKAVATSCALNFFSVKGPELLNMYIGESEANVRRVFQRARDARPCVIFFDELDSVAPKRGNHGDSGGVMDRIVSQLLAELDGLSGGKAGADVFVIGATNRPDLLDPALLRPGRFDRMLYLGVSSTHAAQLNILQALTRKFKLHPELKLERIAEQCPFHYTGADFYALCADALLKAMSRKAEELEVTIAKLNASPPPDSPHPFPLTPQYYLGELATPAETEVLVSEDDFNAALRELVPSVSQAEMEHYARIQQRFSNEALNGRQKAQ</sequence>
<dbReference type="FunFam" id="1.10.8.60:FF:000039">
    <property type="entry name" value="peroxisome biogenesis factor 6"/>
    <property type="match status" value="1"/>
</dbReference>
<comment type="subcellular location">
    <subcellularLocation>
        <location evidence="1">Membrane</location>
    </subcellularLocation>
</comment>
<dbReference type="InterPro" id="IPR050168">
    <property type="entry name" value="AAA_ATPase_domain"/>
</dbReference>
<dbReference type="AlphaFoldDB" id="A0A2G8S9N3"/>
<evidence type="ECO:0000313" key="13">
    <source>
        <dbReference type="Proteomes" id="UP000230002"/>
    </source>
</evidence>
<feature type="domain" description="AAA+ ATPase" evidence="11">
    <location>
        <begin position="578"/>
        <end position="717"/>
    </location>
</feature>
<dbReference type="GO" id="GO:0016887">
    <property type="term" value="F:ATP hydrolysis activity"/>
    <property type="evidence" value="ECO:0007669"/>
    <property type="project" value="InterPro"/>
</dbReference>
<keyword evidence="13" id="KW-1185">Reference proteome</keyword>
<keyword evidence="7" id="KW-0472">Membrane</keyword>
<dbReference type="InterPro" id="IPR003960">
    <property type="entry name" value="ATPase_AAA_CS"/>
</dbReference>
<dbReference type="GO" id="GO:0005829">
    <property type="term" value="C:cytosol"/>
    <property type="evidence" value="ECO:0007669"/>
    <property type="project" value="TreeGrafter"/>
</dbReference>
<dbReference type="FunFam" id="3.40.50.300:FF:000109">
    <property type="entry name" value="Peroxisomal biogenesis factor 6"/>
    <property type="match status" value="1"/>
</dbReference>
<keyword evidence="6" id="KW-0067">ATP-binding</keyword>
<dbReference type="InterPro" id="IPR047533">
    <property type="entry name" value="RecA-like_PEX6_r2"/>
</dbReference>
<evidence type="ECO:0000256" key="10">
    <source>
        <dbReference type="ARBA" id="ARBA00048778"/>
    </source>
</evidence>
<dbReference type="GO" id="GO:0005778">
    <property type="term" value="C:peroxisomal membrane"/>
    <property type="evidence" value="ECO:0007669"/>
    <property type="project" value="TreeGrafter"/>
</dbReference>
<dbReference type="EMBL" id="AYKW01000014">
    <property type="protein sequence ID" value="PIL30469.1"/>
    <property type="molecule type" value="Genomic_DNA"/>
</dbReference>
<evidence type="ECO:0000256" key="7">
    <source>
        <dbReference type="ARBA" id="ARBA00023136"/>
    </source>
</evidence>
<dbReference type="InterPro" id="IPR056995">
    <property type="entry name" value="PEX6_4th_dom"/>
</dbReference>
<organism evidence="12 13">
    <name type="scientific">Ganoderma sinense ZZ0214-1</name>
    <dbReference type="NCBI Taxonomy" id="1077348"/>
    <lineage>
        <taxon>Eukaryota</taxon>
        <taxon>Fungi</taxon>
        <taxon>Dikarya</taxon>
        <taxon>Basidiomycota</taxon>
        <taxon>Agaricomycotina</taxon>
        <taxon>Agaricomycetes</taxon>
        <taxon>Polyporales</taxon>
        <taxon>Polyporaceae</taxon>
        <taxon>Ganoderma</taxon>
    </lineage>
</organism>
<dbReference type="InterPro" id="IPR003593">
    <property type="entry name" value="AAA+_ATPase"/>
</dbReference>
<evidence type="ECO:0000256" key="6">
    <source>
        <dbReference type="ARBA" id="ARBA00022840"/>
    </source>
</evidence>
<dbReference type="Proteomes" id="UP000230002">
    <property type="component" value="Unassembled WGS sequence"/>
</dbReference>
<dbReference type="OrthoDB" id="5553750at2759"/>
<evidence type="ECO:0000259" key="11">
    <source>
        <dbReference type="SMART" id="SM00382"/>
    </source>
</evidence>
<comment type="caution">
    <text evidence="12">The sequence shown here is derived from an EMBL/GenBank/DDBJ whole genome shotgun (WGS) entry which is preliminary data.</text>
</comment>
<dbReference type="PANTHER" id="PTHR23077">
    <property type="entry name" value="AAA-FAMILY ATPASE"/>
    <property type="match status" value="1"/>
</dbReference>
<evidence type="ECO:0000256" key="8">
    <source>
        <dbReference type="ARBA" id="ARBA00034811"/>
    </source>
</evidence>
<proteinExistence type="inferred from homology"/>
<evidence type="ECO:0000256" key="5">
    <source>
        <dbReference type="ARBA" id="ARBA00022801"/>
    </source>
</evidence>
<dbReference type="CDD" id="cd19527">
    <property type="entry name" value="RecA-like_PEX6_r2"/>
    <property type="match status" value="1"/>
</dbReference>
<keyword evidence="5" id="KW-0378">Hydrolase</keyword>
<evidence type="ECO:0000256" key="2">
    <source>
        <dbReference type="ARBA" id="ARBA00006914"/>
    </source>
</evidence>
<dbReference type="STRING" id="1077348.A0A2G8S9N3"/>
<dbReference type="InterPro" id="IPR003959">
    <property type="entry name" value="ATPase_AAA_core"/>
</dbReference>
<dbReference type="GO" id="GO:0016558">
    <property type="term" value="P:protein import into peroxisome matrix"/>
    <property type="evidence" value="ECO:0007669"/>
    <property type="project" value="TreeGrafter"/>
</dbReference>
<dbReference type="SMART" id="SM00382">
    <property type="entry name" value="AAA"/>
    <property type="match status" value="2"/>
</dbReference>
<feature type="domain" description="AAA+ ATPase" evidence="11">
    <location>
        <begin position="850"/>
        <end position="991"/>
    </location>
</feature>
<dbReference type="InterPro" id="IPR027417">
    <property type="entry name" value="P-loop_NTPase"/>
</dbReference>
<evidence type="ECO:0000313" key="12">
    <source>
        <dbReference type="EMBL" id="PIL30469.1"/>
    </source>
</evidence>
<dbReference type="Pfam" id="PF00004">
    <property type="entry name" value="AAA"/>
    <property type="match status" value="2"/>
</dbReference>
<accession>A0A2G8S9N3</accession>
<dbReference type="Gene3D" id="3.40.50.300">
    <property type="entry name" value="P-loop containing nucleotide triphosphate hydrolases"/>
    <property type="match status" value="2"/>
</dbReference>
<gene>
    <name evidence="12" type="ORF">GSI_07168</name>
</gene>
<comment type="catalytic activity">
    <reaction evidence="10">
        <text>ATP + H2O = ADP + phosphate + H(+)</text>
        <dbReference type="Rhea" id="RHEA:13065"/>
        <dbReference type="ChEBI" id="CHEBI:15377"/>
        <dbReference type="ChEBI" id="CHEBI:15378"/>
        <dbReference type="ChEBI" id="CHEBI:30616"/>
        <dbReference type="ChEBI" id="CHEBI:43474"/>
        <dbReference type="ChEBI" id="CHEBI:456216"/>
    </reaction>
    <physiologicalReaction direction="left-to-right" evidence="10">
        <dbReference type="Rhea" id="RHEA:13066"/>
    </physiologicalReaction>
</comment>
<evidence type="ECO:0000256" key="1">
    <source>
        <dbReference type="ARBA" id="ARBA00004370"/>
    </source>
</evidence>
<dbReference type="SUPFAM" id="SSF52540">
    <property type="entry name" value="P-loop containing nucleoside triphosphate hydrolases"/>
    <property type="match status" value="2"/>
</dbReference>
<keyword evidence="3" id="KW-0962">Peroxisome biogenesis</keyword>
<dbReference type="PROSITE" id="PS00674">
    <property type="entry name" value="AAA"/>
    <property type="match status" value="1"/>
</dbReference>
<dbReference type="Pfam" id="PF23315">
    <property type="entry name" value="PEX6_4th"/>
    <property type="match status" value="1"/>
</dbReference>
<reference evidence="12 13" key="1">
    <citation type="journal article" date="2015" name="Sci. Rep.">
        <title>Chromosome-level genome map provides insights into diverse defense mechanisms in the medicinal fungus Ganoderma sinense.</title>
        <authorList>
            <person name="Zhu Y."/>
            <person name="Xu J."/>
            <person name="Sun C."/>
            <person name="Zhou S."/>
            <person name="Xu H."/>
            <person name="Nelson D.R."/>
            <person name="Qian J."/>
            <person name="Song J."/>
            <person name="Luo H."/>
            <person name="Xiang L."/>
            <person name="Li Y."/>
            <person name="Xu Z."/>
            <person name="Ji A."/>
            <person name="Wang L."/>
            <person name="Lu S."/>
            <person name="Hayward A."/>
            <person name="Sun W."/>
            <person name="Li X."/>
            <person name="Schwartz D.C."/>
            <person name="Wang Y."/>
            <person name="Chen S."/>
        </authorList>
    </citation>
    <scope>NUCLEOTIDE SEQUENCE [LARGE SCALE GENOMIC DNA]</scope>
    <source>
        <strain evidence="12 13">ZZ0214-1</strain>
    </source>
</reference>
<name>A0A2G8S9N3_9APHY</name>
<dbReference type="PANTHER" id="PTHR23077:SF9">
    <property type="entry name" value="PEROXISOMAL ATPASE PEX6"/>
    <property type="match status" value="1"/>
</dbReference>
<dbReference type="Gene3D" id="1.10.8.60">
    <property type="match status" value="2"/>
</dbReference>
<evidence type="ECO:0000256" key="4">
    <source>
        <dbReference type="ARBA" id="ARBA00022741"/>
    </source>
</evidence>
<evidence type="ECO:0000256" key="9">
    <source>
        <dbReference type="ARBA" id="ARBA00034920"/>
    </source>
</evidence>